<feature type="transmembrane region" description="Helical" evidence="7">
    <location>
        <begin position="100"/>
        <end position="118"/>
    </location>
</feature>
<evidence type="ECO:0000256" key="3">
    <source>
        <dbReference type="ARBA" id="ARBA00022692"/>
    </source>
</evidence>
<feature type="transmembrane region" description="Helical" evidence="7">
    <location>
        <begin position="16"/>
        <end position="42"/>
    </location>
</feature>
<dbReference type="GO" id="GO:0016020">
    <property type="term" value="C:membrane"/>
    <property type="evidence" value="ECO:0007669"/>
    <property type="project" value="UniProtKB-SubCell"/>
</dbReference>
<dbReference type="EMBL" id="OU503054">
    <property type="protein sequence ID" value="CAI9782849.1"/>
    <property type="molecule type" value="Genomic_DNA"/>
</dbReference>
<sequence>MTGVGLLSTPYTVKEAGWASLAVLVLFAVICCYTATLMLYFFESRECIITYPDIGEAAFGRFGRLFISYYCVEFIILEGDNLTRLFPGANVDWGSLKLDSTHFIGILTCLIVLPNVWLRDLRVISYLSRAKL</sequence>
<proteinExistence type="predicted"/>
<dbReference type="Pfam" id="PF01490">
    <property type="entry name" value="Aa_trans"/>
    <property type="match status" value="1"/>
</dbReference>
<dbReference type="AlphaFoldDB" id="A0AAD2A6Y1"/>
<evidence type="ECO:0000313" key="9">
    <source>
        <dbReference type="EMBL" id="CAI9782849.1"/>
    </source>
</evidence>
<feature type="domain" description="Amino acid transporter transmembrane" evidence="8">
    <location>
        <begin position="1"/>
        <end position="128"/>
    </location>
</feature>
<accession>A0AAD2A6Y1</accession>
<evidence type="ECO:0000313" key="10">
    <source>
        <dbReference type="Proteomes" id="UP000834106"/>
    </source>
</evidence>
<evidence type="ECO:0000259" key="8">
    <source>
        <dbReference type="Pfam" id="PF01490"/>
    </source>
</evidence>
<dbReference type="PANTHER" id="PTHR48017">
    <property type="entry name" value="OS05G0424000 PROTEIN-RELATED"/>
    <property type="match status" value="1"/>
</dbReference>
<evidence type="ECO:0000256" key="5">
    <source>
        <dbReference type="ARBA" id="ARBA00022989"/>
    </source>
</evidence>
<gene>
    <name evidence="9" type="ORF">FPE_LOCUS30279</name>
</gene>
<feature type="transmembrane region" description="Helical" evidence="7">
    <location>
        <begin position="62"/>
        <end position="80"/>
    </location>
</feature>
<protein>
    <recommendedName>
        <fullName evidence="8">Amino acid transporter transmembrane domain-containing protein</fullName>
    </recommendedName>
</protein>
<dbReference type="InterPro" id="IPR013057">
    <property type="entry name" value="AA_transpt_TM"/>
</dbReference>
<keyword evidence="5 7" id="KW-1133">Transmembrane helix</keyword>
<keyword evidence="6 7" id="KW-0472">Membrane</keyword>
<evidence type="ECO:0000256" key="7">
    <source>
        <dbReference type="SAM" id="Phobius"/>
    </source>
</evidence>
<name>A0AAD2A6Y1_9LAMI</name>
<evidence type="ECO:0000256" key="1">
    <source>
        <dbReference type="ARBA" id="ARBA00004370"/>
    </source>
</evidence>
<dbReference type="Proteomes" id="UP000834106">
    <property type="component" value="Chromosome 19"/>
</dbReference>
<dbReference type="GO" id="GO:0006865">
    <property type="term" value="P:amino acid transport"/>
    <property type="evidence" value="ECO:0007669"/>
    <property type="project" value="UniProtKB-KW"/>
</dbReference>
<keyword evidence="3 7" id="KW-0812">Transmembrane</keyword>
<keyword evidence="2" id="KW-0813">Transport</keyword>
<organism evidence="9 10">
    <name type="scientific">Fraxinus pennsylvanica</name>
    <dbReference type="NCBI Taxonomy" id="56036"/>
    <lineage>
        <taxon>Eukaryota</taxon>
        <taxon>Viridiplantae</taxon>
        <taxon>Streptophyta</taxon>
        <taxon>Embryophyta</taxon>
        <taxon>Tracheophyta</taxon>
        <taxon>Spermatophyta</taxon>
        <taxon>Magnoliopsida</taxon>
        <taxon>eudicotyledons</taxon>
        <taxon>Gunneridae</taxon>
        <taxon>Pentapetalae</taxon>
        <taxon>asterids</taxon>
        <taxon>lamiids</taxon>
        <taxon>Lamiales</taxon>
        <taxon>Oleaceae</taxon>
        <taxon>Oleeae</taxon>
        <taxon>Fraxinus</taxon>
    </lineage>
</organism>
<comment type="subcellular location">
    <subcellularLocation>
        <location evidence="1">Membrane</location>
    </subcellularLocation>
</comment>
<keyword evidence="10" id="KW-1185">Reference proteome</keyword>
<evidence type="ECO:0000256" key="4">
    <source>
        <dbReference type="ARBA" id="ARBA00022970"/>
    </source>
</evidence>
<reference evidence="9" key="1">
    <citation type="submission" date="2023-05" db="EMBL/GenBank/DDBJ databases">
        <authorList>
            <person name="Huff M."/>
        </authorList>
    </citation>
    <scope>NUCLEOTIDE SEQUENCE</scope>
</reference>
<evidence type="ECO:0000256" key="2">
    <source>
        <dbReference type="ARBA" id="ARBA00022448"/>
    </source>
</evidence>
<keyword evidence="4" id="KW-0029">Amino-acid transport</keyword>
<evidence type="ECO:0000256" key="6">
    <source>
        <dbReference type="ARBA" id="ARBA00023136"/>
    </source>
</evidence>